<dbReference type="GeneID" id="61079686"/>
<dbReference type="SMART" id="SM00014">
    <property type="entry name" value="acidPPc"/>
    <property type="match status" value="1"/>
</dbReference>
<accession>A0AAP8Q835</accession>
<evidence type="ECO:0000256" key="1">
    <source>
        <dbReference type="SAM" id="Phobius"/>
    </source>
</evidence>
<sequence>MSFSELNIDVFRSINDLGKQYAALNPGVVFIAEYMVYFLGLGLVVYWFTRNHRNRMMVIQAVITFILAEILGKLAGLFYSHYQPFAVLQDVNQLVEHAIDNSFPSDHSILFFSICASFWLMRKKEGWLWLVLAVFVGLSRVWVGVHYPVDVITGALLGFISALFVYWAVPKVSFIQQILALYEKIEQKIVPSKNKSKNL</sequence>
<evidence type="ECO:0000313" key="4">
    <source>
        <dbReference type="Proteomes" id="UP000239759"/>
    </source>
</evidence>
<gene>
    <name evidence="3" type="ORF">C4A77_24640</name>
</gene>
<dbReference type="SUPFAM" id="SSF48317">
    <property type="entry name" value="Acid phosphatase/Vanadium-dependent haloperoxidase"/>
    <property type="match status" value="1"/>
</dbReference>
<name>A0AAP8Q835_BRELA</name>
<dbReference type="GO" id="GO:0050380">
    <property type="term" value="F:undecaprenyl-diphosphatase activity"/>
    <property type="evidence" value="ECO:0007669"/>
    <property type="project" value="InterPro"/>
</dbReference>
<dbReference type="CDD" id="cd03385">
    <property type="entry name" value="PAP2_BcrC_like"/>
    <property type="match status" value="1"/>
</dbReference>
<dbReference type="RefSeq" id="WP_018673875.1">
    <property type="nucleotide sequence ID" value="NZ_JARMDU010000011.1"/>
</dbReference>
<dbReference type="PANTHER" id="PTHR14969:SF13">
    <property type="entry name" value="AT30094P"/>
    <property type="match status" value="1"/>
</dbReference>
<dbReference type="InterPro" id="IPR000326">
    <property type="entry name" value="PAP2/HPO"/>
</dbReference>
<dbReference type="Gene3D" id="1.20.144.10">
    <property type="entry name" value="Phosphatidic acid phosphatase type 2/haloperoxidase"/>
    <property type="match status" value="1"/>
</dbReference>
<evidence type="ECO:0000259" key="2">
    <source>
        <dbReference type="SMART" id="SM00014"/>
    </source>
</evidence>
<keyword evidence="1" id="KW-0472">Membrane</keyword>
<dbReference type="GO" id="GO:0005886">
    <property type="term" value="C:plasma membrane"/>
    <property type="evidence" value="ECO:0007669"/>
    <property type="project" value="InterPro"/>
</dbReference>
<keyword evidence="1" id="KW-1133">Transmembrane helix</keyword>
<feature type="transmembrane region" description="Helical" evidence="1">
    <location>
        <begin position="151"/>
        <end position="169"/>
    </location>
</feature>
<dbReference type="EMBL" id="PRKQ01000050">
    <property type="protein sequence ID" value="PPA90280.1"/>
    <property type="molecule type" value="Genomic_DNA"/>
</dbReference>
<organism evidence="3 4">
    <name type="scientific">Brevibacillus laterosporus</name>
    <name type="common">Bacillus laterosporus</name>
    <dbReference type="NCBI Taxonomy" id="1465"/>
    <lineage>
        <taxon>Bacteria</taxon>
        <taxon>Bacillati</taxon>
        <taxon>Bacillota</taxon>
        <taxon>Bacilli</taxon>
        <taxon>Bacillales</taxon>
        <taxon>Paenibacillaceae</taxon>
        <taxon>Brevibacillus</taxon>
    </lineage>
</organism>
<feature type="transmembrane region" description="Helical" evidence="1">
    <location>
        <begin position="127"/>
        <end position="145"/>
    </location>
</feature>
<protein>
    <submittedName>
        <fullName evidence="3">Undecaprenyl-diphosphatase</fullName>
    </submittedName>
</protein>
<dbReference type="InterPro" id="IPR036938">
    <property type="entry name" value="PAP2/HPO_sf"/>
</dbReference>
<comment type="caution">
    <text evidence="3">The sequence shown here is derived from an EMBL/GenBank/DDBJ whole genome shotgun (WGS) entry which is preliminary data.</text>
</comment>
<feature type="domain" description="Phosphatidic acid phosphatase type 2/haloperoxidase" evidence="2">
    <location>
        <begin position="58"/>
        <end position="166"/>
    </location>
</feature>
<evidence type="ECO:0000313" key="3">
    <source>
        <dbReference type="EMBL" id="PPA90280.1"/>
    </source>
</evidence>
<reference evidence="3 4" key="1">
    <citation type="submission" date="2018-02" db="EMBL/GenBank/DDBJ databases">
        <title>Comparative analysis of genomes of three Brevibacillus laterosporus strains producers of potent antimicrobials isolated from silage.</title>
        <authorList>
            <person name="Kojic M."/>
            <person name="Miljkovic M."/>
            <person name="Studholme D."/>
            <person name="Filipic B."/>
        </authorList>
    </citation>
    <scope>NUCLEOTIDE SEQUENCE [LARGE SCALE GENOMIC DNA]</scope>
    <source>
        <strain evidence="3 4">BGSP11</strain>
    </source>
</reference>
<dbReference type="PANTHER" id="PTHR14969">
    <property type="entry name" value="SPHINGOSINE-1-PHOSPHATE PHOSPHOHYDROLASE"/>
    <property type="match status" value="1"/>
</dbReference>
<feature type="transmembrane region" description="Helical" evidence="1">
    <location>
        <begin position="61"/>
        <end position="82"/>
    </location>
</feature>
<keyword evidence="1" id="KW-0812">Transmembrane</keyword>
<feature type="transmembrane region" description="Helical" evidence="1">
    <location>
        <begin position="102"/>
        <end position="120"/>
    </location>
</feature>
<dbReference type="Proteomes" id="UP000239759">
    <property type="component" value="Unassembled WGS sequence"/>
</dbReference>
<feature type="transmembrane region" description="Helical" evidence="1">
    <location>
        <begin position="27"/>
        <end position="49"/>
    </location>
</feature>
<proteinExistence type="predicted"/>
<dbReference type="InterPro" id="IPR033879">
    <property type="entry name" value="UPP_Pase"/>
</dbReference>
<dbReference type="AlphaFoldDB" id="A0AAP8Q835"/>
<dbReference type="Pfam" id="PF01569">
    <property type="entry name" value="PAP2"/>
    <property type="match status" value="1"/>
</dbReference>